<keyword evidence="1" id="KW-0597">Phosphoprotein</keyword>
<dbReference type="PROSITE" id="PS50110">
    <property type="entry name" value="RESPONSE_REGULATORY"/>
    <property type="match status" value="1"/>
</dbReference>
<name>A0A937DMB7_9HYPH</name>
<feature type="domain" description="Response regulatory" evidence="2">
    <location>
        <begin position="3"/>
        <end position="118"/>
    </location>
</feature>
<feature type="modified residue" description="4-aspartylphosphate" evidence="1">
    <location>
        <position position="53"/>
    </location>
</feature>
<organism evidence="3 4">
    <name type="scientific">Candidatus Liberibacter ctenarytainae</name>
    <dbReference type="NCBI Taxonomy" id="2020335"/>
    <lineage>
        <taxon>Bacteria</taxon>
        <taxon>Pseudomonadati</taxon>
        <taxon>Pseudomonadota</taxon>
        <taxon>Alphaproteobacteria</taxon>
        <taxon>Hyphomicrobiales</taxon>
        <taxon>Rhizobiaceae</taxon>
        <taxon>Liberibacter</taxon>
    </lineage>
</organism>
<dbReference type="SUPFAM" id="SSF52172">
    <property type="entry name" value="CheY-like"/>
    <property type="match status" value="1"/>
</dbReference>
<reference evidence="3" key="1">
    <citation type="submission" date="2019-02" db="EMBL/GenBank/DDBJ databases">
        <title>A novel Candidatus Liberibacter species associated with the New Zealand native fuchsia psyllid, Ctenarytaina fuchsiae.</title>
        <authorList>
            <person name="Thompson S.M."/>
            <person name="Jorgensen N."/>
            <person name="David C."/>
            <person name="Bulman S.R."/>
            <person name="Smith G.R."/>
        </authorList>
    </citation>
    <scope>NUCLEOTIDE SEQUENCE</scope>
    <source>
        <strain evidence="3">Oxford</strain>
    </source>
</reference>
<dbReference type="Pfam" id="PF00072">
    <property type="entry name" value="Response_reg"/>
    <property type="match status" value="1"/>
</dbReference>
<dbReference type="AlphaFoldDB" id="A0A937DMB7"/>
<dbReference type="EMBL" id="SEOL01000012">
    <property type="protein sequence ID" value="MBL0849357.1"/>
    <property type="molecule type" value="Genomic_DNA"/>
</dbReference>
<dbReference type="InterPro" id="IPR011006">
    <property type="entry name" value="CheY-like_superfamily"/>
</dbReference>
<protein>
    <submittedName>
        <fullName evidence="3">Response regulator</fullName>
    </submittedName>
</protein>
<gene>
    <name evidence="3" type="ORF">EU981_04720</name>
</gene>
<evidence type="ECO:0000259" key="2">
    <source>
        <dbReference type="PROSITE" id="PS50110"/>
    </source>
</evidence>
<comment type="caution">
    <text evidence="3">The sequence shown here is derived from an EMBL/GenBank/DDBJ whole genome shotgun (WGS) entry which is preliminary data.</text>
</comment>
<evidence type="ECO:0000256" key="1">
    <source>
        <dbReference type="PROSITE-ProRule" id="PRU00169"/>
    </source>
</evidence>
<evidence type="ECO:0000313" key="3">
    <source>
        <dbReference type="EMBL" id="MBL0849357.1"/>
    </source>
</evidence>
<dbReference type="SMART" id="SM00448">
    <property type="entry name" value="REC"/>
    <property type="match status" value="1"/>
</dbReference>
<proteinExistence type="predicted"/>
<accession>A0A937DMB7</accession>
<dbReference type="GO" id="GO:0000160">
    <property type="term" value="P:phosphorelay signal transduction system"/>
    <property type="evidence" value="ECO:0007669"/>
    <property type="project" value="InterPro"/>
</dbReference>
<evidence type="ECO:0000313" key="4">
    <source>
        <dbReference type="Proteomes" id="UP000736856"/>
    </source>
</evidence>
<sequence length="136" mass="15701">MQRLLLVDPSHIIRKVGRNLFGGFGFEVFDACNLFEAKEFCKKEPLPDYIIVDESIDDVLEFISSIRRMPLGMDVFIYYLLVEVDFEKMISGAKSGANSFLLKPFNRKTLQFAMRDLPQMKKIEDTEATSYNMNQA</sequence>
<dbReference type="InterPro" id="IPR001789">
    <property type="entry name" value="Sig_transdc_resp-reg_receiver"/>
</dbReference>
<dbReference type="Gene3D" id="3.40.50.2300">
    <property type="match status" value="1"/>
</dbReference>
<dbReference type="Proteomes" id="UP000736856">
    <property type="component" value="Unassembled WGS sequence"/>
</dbReference>